<evidence type="ECO:0000256" key="4">
    <source>
        <dbReference type="ARBA" id="ARBA00022837"/>
    </source>
</evidence>
<dbReference type="PRINTS" id="PR00205">
    <property type="entry name" value="CADHERIN"/>
</dbReference>
<feature type="domain" description="Cadherin" evidence="10">
    <location>
        <begin position="371"/>
        <end position="469"/>
    </location>
</feature>
<dbReference type="PROSITE" id="PS00232">
    <property type="entry name" value="CADHERIN_1"/>
    <property type="match status" value="3"/>
</dbReference>
<keyword evidence="4 7" id="KW-0106">Calcium</keyword>
<feature type="domain" description="Cadherin" evidence="10">
    <location>
        <begin position="470"/>
        <end position="576"/>
    </location>
</feature>
<feature type="domain" description="Cadherin" evidence="10">
    <location>
        <begin position="828"/>
        <end position="932"/>
    </location>
</feature>
<comment type="subcellular location">
    <subcellularLocation>
        <location evidence="1">Membrane</location>
    </subcellularLocation>
</comment>
<dbReference type="InterPro" id="IPR020894">
    <property type="entry name" value="Cadherin_CS"/>
</dbReference>
<evidence type="ECO:0000256" key="8">
    <source>
        <dbReference type="SAM" id="MobiDB-lite"/>
    </source>
</evidence>
<reference evidence="12" key="1">
    <citation type="submission" date="2025-08" db="UniProtKB">
        <authorList>
            <consortium name="RefSeq"/>
        </authorList>
    </citation>
    <scope>IDENTIFICATION</scope>
</reference>
<evidence type="ECO:0000256" key="3">
    <source>
        <dbReference type="ARBA" id="ARBA00022737"/>
    </source>
</evidence>
<dbReference type="PANTHER" id="PTHR24026:SF42">
    <property type="entry name" value="PROTOCADHERIN FAT 1"/>
    <property type="match status" value="1"/>
</dbReference>
<keyword evidence="6" id="KW-0472">Membrane</keyword>
<evidence type="ECO:0000256" key="9">
    <source>
        <dbReference type="SAM" id="SignalP"/>
    </source>
</evidence>
<feature type="domain" description="Cadherin" evidence="10">
    <location>
        <begin position="1047"/>
        <end position="1144"/>
    </location>
</feature>
<keyword evidence="5" id="KW-1133">Transmembrane helix</keyword>
<evidence type="ECO:0000256" key="1">
    <source>
        <dbReference type="ARBA" id="ARBA00004370"/>
    </source>
</evidence>
<feature type="region of interest" description="Disordered" evidence="8">
    <location>
        <begin position="1262"/>
        <end position="1380"/>
    </location>
</feature>
<feature type="compositionally biased region" description="Basic and acidic residues" evidence="8">
    <location>
        <begin position="1265"/>
        <end position="1376"/>
    </location>
</feature>
<name>A0ABM3F9Q8_SALSA</name>
<accession>A0ABM3F9Q8</accession>
<feature type="domain" description="Cadherin" evidence="10">
    <location>
        <begin position="577"/>
        <end position="678"/>
    </location>
</feature>
<dbReference type="GeneID" id="123744664"/>
<evidence type="ECO:0000313" key="12">
    <source>
        <dbReference type="RefSeq" id="XP_045580047.1"/>
    </source>
</evidence>
<organism evidence="11 12">
    <name type="scientific">Salmo salar</name>
    <name type="common">Atlantic salmon</name>
    <dbReference type="NCBI Taxonomy" id="8030"/>
    <lineage>
        <taxon>Eukaryota</taxon>
        <taxon>Metazoa</taxon>
        <taxon>Chordata</taxon>
        <taxon>Craniata</taxon>
        <taxon>Vertebrata</taxon>
        <taxon>Euteleostomi</taxon>
        <taxon>Actinopterygii</taxon>
        <taxon>Neopterygii</taxon>
        <taxon>Teleostei</taxon>
        <taxon>Protacanthopterygii</taxon>
        <taxon>Salmoniformes</taxon>
        <taxon>Salmonidae</taxon>
        <taxon>Salmoninae</taxon>
        <taxon>Salmo</taxon>
    </lineage>
</organism>
<keyword evidence="11" id="KW-1185">Reference proteome</keyword>
<protein>
    <submittedName>
        <fullName evidence="12">Protocadherin Fat 1</fullName>
    </submittedName>
</protein>
<evidence type="ECO:0000256" key="7">
    <source>
        <dbReference type="PROSITE-ProRule" id="PRU00043"/>
    </source>
</evidence>
<feature type="domain" description="Cadherin" evidence="10">
    <location>
        <begin position="1145"/>
        <end position="1250"/>
    </location>
</feature>
<evidence type="ECO:0000259" key="10">
    <source>
        <dbReference type="PROSITE" id="PS50268"/>
    </source>
</evidence>
<sequence>MLIYEANMGMLFTAIVMQILWSCSGIPGQQTSPFQFTQIVYNTTIYENSAAKSYVECPIKMGIYITDPSWDIQYKIESGDGEVLFKAEEYVLGDFSFLRIRTKGGSSAILNREVKEHYSLRVKALKWSTNAVAQTRVHVRVLDTNDLRPLFSPTSYTVSVPENAAIRTSIVRVTATDADVGSNAEYYFRLGGEHTDMFAIHPTSGVITLMARLDYAERRLFEMDVLAVDRGMKLYGSSGFSSTAKLTVRVLQANEHAPVLTAVPLAPSATDTDPTYALVTLEDNDQGPNGEIASLSIVAGDPLQQFRAVKTSLGGKEYRVKAIKDVDWDSCQFGCNLTLQAEDKGSPPQFSLAEVIRVQSPRVDVRAPTFEKNIYRVNLTEFAPPNTFVVMVRAMPNHPMLKYSIKYPKIQQITHPFTINSNTGLITTTAAIQADRASKYDFEVIINQEQASTRVVINVIDVNNNAPVFQQPSYKGNVNENVPVGTSILTVSASDMDEGENGYVTYTIANVNPPQPFTIDYFTGVISTARELDYERMPRVYNLRVRASDWGSPFCREVETPVSITLNNLNDNEPLFEKVDCEVSLPRDYRVGGQIAAVSAIDADNMEGVQHVVIDGNSLGLFDLTPDTGLLSLKLPLHDGEAASLSFHSLQISANDGETSSKPMFVNITVLSGSGAVFEQCVDTGVVGRMAEKLLLGTMPHSQREDHFEDIHSINNYSPHFVDSTPKVIEVKEDLQVGMRIAHLSAIDADSGFSGTLMFVISGGDVESRFMIEMDTGWLKIMEPLDREITDQYTLNITVYDLGIPQRSVSHVLQINVLDSNDNSPNFLQNSYTVSIREDTDVGTAVIQVDATDKDSGANRIIRYSLMAESDHFVIDDQTGVVKVKSPLDRELHPTIILKVVACDQAVDELQMISTVSLKIVLEDVNDNPPRFFPLLQRVKVREDLPLGAVVVWLQAHDPDQGQSGQVRFSLLDNGDGDFDVDKTNGAVRILRTLDFERRQVYNLTARAKDKGKPESLSCTCFIEVYVVDVDENLHQPRFASFVDKGSVREDAPIGTTIMTVTAQDNDQGRDGEIRYSIRDGSGLGVFTIDEESGVIQTQELLDHETTNRYWLTIYGTDLAVVPKSSFMEVYIEVEDVNDNAPQTSEPVYYPEVMENSPKDVSVIQVEAVDPDSGNSDQFYYKITSGNPQGFFSIDHQTGLVTTTSRKLDREQQEEHTLEITVTDKGVPARSTAVRVVVRVQDENDNTPQFLEEIYKVQLPKRVRDRSERARDRSERDRSERDRSERDRDRSERDMSERDRSERDRSDGDRDRSERDRSDGDRDRSERDRSERDRSDGDRDRSERDRSDGDRERPTERRGVAKREPIYRVIASDRDTGPNAEVSYSIEGGDEQGRFFIEPQTGHVFSREIVLAGQHAILTIKVVDNGRPQRSSTCRLHIEWIVRPEPSSEPLVFEETSLAFSVMETDPVAHMVGVISTQPIDSPVWFQITGNL</sequence>
<feature type="domain" description="Cadherin" evidence="10">
    <location>
        <begin position="152"/>
        <end position="260"/>
    </location>
</feature>
<dbReference type="Gene3D" id="2.60.40.60">
    <property type="entry name" value="Cadherins"/>
    <property type="match status" value="12"/>
</dbReference>
<proteinExistence type="predicted"/>
<feature type="domain" description="Cadherin" evidence="10">
    <location>
        <begin position="37"/>
        <end position="151"/>
    </location>
</feature>
<dbReference type="InterPro" id="IPR015919">
    <property type="entry name" value="Cadherin-like_sf"/>
</dbReference>
<feature type="domain" description="Cadherin" evidence="10">
    <location>
        <begin position="1366"/>
        <end position="1452"/>
    </location>
</feature>
<evidence type="ECO:0000256" key="5">
    <source>
        <dbReference type="ARBA" id="ARBA00022989"/>
    </source>
</evidence>
<feature type="signal peptide" evidence="9">
    <location>
        <begin position="1"/>
        <end position="25"/>
    </location>
</feature>
<dbReference type="PANTHER" id="PTHR24026">
    <property type="entry name" value="FAT ATYPICAL CADHERIN-RELATED"/>
    <property type="match status" value="1"/>
</dbReference>
<keyword evidence="9" id="KW-0732">Signal</keyword>
<dbReference type="SMART" id="SM00112">
    <property type="entry name" value="CA"/>
    <property type="match status" value="11"/>
</dbReference>
<feature type="chain" id="PRO_5045237028" evidence="9">
    <location>
        <begin position="26"/>
        <end position="1492"/>
    </location>
</feature>
<dbReference type="CDD" id="cd11304">
    <property type="entry name" value="Cadherin_repeat"/>
    <property type="match status" value="11"/>
</dbReference>
<dbReference type="RefSeq" id="XP_045580047.1">
    <property type="nucleotide sequence ID" value="XM_045724091.1"/>
</dbReference>
<feature type="domain" description="Cadherin" evidence="10">
    <location>
        <begin position="933"/>
        <end position="1039"/>
    </location>
</feature>
<keyword evidence="2" id="KW-0812">Transmembrane</keyword>
<evidence type="ECO:0000256" key="2">
    <source>
        <dbReference type="ARBA" id="ARBA00022692"/>
    </source>
</evidence>
<evidence type="ECO:0000313" key="11">
    <source>
        <dbReference type="Proteomes" id="UP001652741"/>
    </source>
</evidence>
<gene>
    <name evidence="12" type="primary">LOC123744664</name>
</gene>
<dbReference type="InterPro" id="IPR002126">
    <property type="entry name" value="Cadherin-like_dom"/>
</dbReference>
<feature type="domain" description="Cadherin" evidence="10">
    <location>
        <begin position="723"/>
        <end position="827"/>
    </location>
</feature>
<keyword evidence="3" id="KW-0677">Repeat</keyword>
<evidence type="ECO:0000256" key="6">
    <source>
        <dbReference type="ARBA" id="ARBA00023136"/>
    </source>
</evidence>
<dbReference type="PROSITE" id="PS50268">
    <property type="entry name" value="CADHERIN_2"/>
    <property type="match status" value="11"/>
</dbReference>
<dbReference type="Pfam" id="PF00028">
    <property type="entry name" value="Cadherin"/>
    <property type="match status" value="8"/>
</dbReference>
<dbReference type="Proteomes" id="UP001652741">
    <property type="component" value="Chromosome ssa09"/>
</dbReference>
<dbReference type="SUPFAM" id="SSF49313">
    <property type="entry name" value="Cadherin-like"/>
    <property type="match status" value="11"/>
</dbReference>